<dbReference type="RefSeq" id="WP_197528102.1">
    <property type="nucleotide sequence ID" value="NZ_SJPO01000009.1"/>
</dbReference>
<protein>
    <recommendedName>
        <fullName evidence="4">DUF2007 domain-containing protein</fullName>
    </recommendedName>
</protein>
<evidence type="ECO:0008006" key="4">
    <source>
        <dbReference type="Google" id="ProtNLM"/>
    </source>
</evidence>
<proteinExistence type="predicted"/>
<name>A0A5C5YI01_9BACT</name>
<evidence type="ECO:0000256" key="1">
    <source>
        <dbReference type="SAM" id="MobiDB-lite"/>
    </source>
</evidence>
<evidence type="ECO:0000313" key="2">
    <source>
        <dbReference type="EMBL" id="TWT73852.1"/>
    </source>
</evidence>
<comment type="caution">
    <text evidence="2">The sequence shown here is derived from an EMBL/GenBank/DDBJ whole genome shotgun (WGS) entry which is preliminary data.</text>
</comment>
<dbReference type="AlphaFoldDB" id="A0A5C5YI01"/>
<feature type="region of interest" description="Disordered" evidence="1">
    <location>
        <begin position="79"/>
        <end position="98"/>
    </location>
</feature>
<dbReference type="EMBL" id="SJPO01000009">
    <property type="protein sequence ID" value="TWT73852.1"/>
    <property type="molecule type" value="Genomic_DNA"/>
</dbReference>
<dbReference type="Proteomes" id="UP000318478">
    <property type="component" value="Unassembled WGS sequence"/>
</dbReference>
<accession>A0A5C5YI01</accession>
<feature type="compositionally biased region" description="Acidic residues" evidence="1">
    <location>
        <begin position="86"/>
        <end position="98"/>
    </location>
</feature>
<evidence type="ECO:0000313" key="3">
    <source>
        <dbReference type="Proteomes" id="UP000318478"/>
    </source>
</evidence>
<gene>
    <name evidence="2" type="ORF">Pla123a_37460</name>
</gene>
<sequence>MNNPTDHIAELVSLPTEAQAMIVVGALENEGIKSTAVGGYTAGFKAEAPGWVKVMVAEEDLPVAQNTLAKLKQETAEIDWSTVDVGEPEDGEASDDGE</sequence>
<reference evidence="2 3" key="1">
    <citation type="submission" date="2019-02" db="EMBL/GenBank/DDBJ databases">
        <title>Deep-cultivation of Planctomycetes and their phenomic and genomic characterization uncovers novel biology.</title>
        <authorList>
            <person name="Wiegand S."/>
            <person name="Jogler M."/>
            <person name="Boedeker C."/>
            <person name="Pinto D."/>
            <person name="Vollmers J."/>
            <person name="Rivas-Marin E."/>
            <person name="Kohn T."/>
            <person name="Peeters S.H."/>
            <person name="Heuer A."/>
            <person name="Rast P."/>
            <person name="Oberbeckmann S."/>
            <person name="Bunk B."/>
            <person name="Jeske O."/>
            <person name="Meyerdierks A."/>
            <person name="Storesund J.E."/>
            <person name="Kallscheuer N."/>
            <person name="Luecker S."/>
            <person name="Lage O.M."/>
            <person name="Pohl T."/>
            <person name="Merkel B.J."/>
            <person name="Hornburger P."/>
            <person name="Mueller R.-W."/>
            <person name="Bruemmer F."/>
            <person name="Labrenz M."/>
            <person name="Spormann A.M."/>
            <person name="Op Den Camp H."/>
            <person name="Overmann J."/>
            <person name="Amann R."/>
            <person name="Jetten M.S.M."/>
            <person name="Mascher T."/>
            <person name="Medema M.H."/>
            <person name="Devos D.P."/>
            <person name="Kaster A.-K."/>
            <person name="Ovreas L."/>
            <person name="Rohde M."/>
            <person name="Galperin M.Y."/>
            <person name="Jogler C."/>
        </authorList>
    </citation>
    <scope>NUCLEOTIDE SEQUENCE [LARGE SCALE GENOMIC DNA]</scope>
    <source>
        <strain evidence="2 3">Pla123a</strain>
    </source>
</reference>
<keyword evidence="3" id="KW-1185">Reference proteome</keyword>
<organism evidence="2 3">
    <name type="scientific">Posidoniimonas polymericola</name>
    <dbReference type="NCBI Taxonomy" id="2528002"/>
    <lineage>
        <taxon>Bacteria</taxon>
        <taxon>Pseudomonadati</taxon>
        <taxon>Planctomycetota</taxon>
        <taxon>Planctomycetia</taxon>
        <taxon>Pirellulales</taxon>
        <taxon>Lacipirellulaceae</taxon>
        <taxon>Posidoniimonas</taxon>
    </lineage>
</organism>